<evidence type="ECO:0000313" key="4">
    <source>
        <dbReference type="Proteomes" id="UP001620295"/>
    </source>
</evidence>
<dbReference type="RefSeq" id="WP_358703575.1">
    <property type="nucleotide sequence ID" value="NZ_JBFACG010000011.1"/>
</dbReference>
<evidence type="ECO:0000256" key="2">
    <source>
        <dbReference type="SAM" id="SignalP"/>
    </source>
</evidence>
<feature type="signal peptide" evidence="2">
    <location>
        <begin position="1"/>
        <end position="33"/>
    </location>
</feature>
<feature type="region of interest" description="Disordered" evidence="1">
    <location>
        <begin position="32"/>
        <end position="53"/>
    </location>
</feature>
<accession>A0ABW8LGN7</accession>
<comment type="caution">
    <text evidence="3">The sequence shown here is derived from an EMBL/GenBank/DDBJ whole genome shotgun (WGS) entry which is preliminary data.</text>
</comment>
<dbReference type="EMBL" id="JBJDQH010000003">
    <property type="protein sequence ID" value="MFK4265077.1"/>
    <property type="molecule type" value="Genomic_DNA"/>
</dbReference>
<reference evidence="3 4" key="1">
    <citation type="submission" date="2024-11" db="EMBL/GenBank/DDBJ databases">
        <title>The Natural Products Discovery Center: Release of the First 8490 Sequenced Strains for Exploring Actinobacteria Biosynthetic Diversity.</title>
        <authorList>
            <person name="Kalkreuter E."/>
            <person name="Kautsar S.A."/>
            <person name="Yang D."/>
            <person name="Bader C.D."/>
            <person name="Teijaro C.N."/>
            <person name="Fluegel L."/>
            <person name="Davis C.M."/>
            <person name="Simpson J.R."/>
            <person name="Lauterbach L."/>
            <person name="Steele A.D."/>
            <person name="Gui C."/>
            <person name="Meng S."/>
            <person name="Li G."/>
            <person name="Viehrig K."/>
            <person name="Ye F."/>
            <person name="Su P."/>
            <person name="Kiefer A.F."/>
            <person name="Nichols A."/>
            <person name="Cepeda A.J."/>
            <person name="Yan W."/>
            <person name="Fan B."/>
            <person name="Jiang Y."/>
            <person name="Adhikari A."/>
            <person name="Zheng C.-J."/>
            <person name="Schuster L."/>
            <person name="Cowan T.M."/>
            <person name="Smanski M.J."/>
            <person name="Chevrette M.G."/>
            <person name="De Carvalho L.P.S."/>
            <person name="Shen B."/>
        </authorList>
    </citation>
    <scope>NUCLEOTIDE SEQUENCE [LARGE SCALE GENOMIC DNA]</scope>
    <source>
        <strain evidence="3 4">NPDC020863</strain>
    </source>
</reference>
<gene>
    <name evidence="3" type="ORF">ACI2L5_09040</name>
</gene>
<dbReference type="Proteomes" id="UP001620295">
    <property type="component" value="Unassembled WGS sequence"/>
</dbReference>
<protein>
    <recommendedName>
        <fullName evidence="5">Lipoprotein</fullName>
    </recommendedName>
</protein>
<name>A0ABW8LGN7_9ACTN</name>
<keyword evidence="4" id="KW-1185">Reference proteome</keyword>
<proteinExistence type="predicted"/>
<keyword evidence="2" id="KW-0732">Signal</keyword>
<evidence type="ECO:0000256" key="1">
    <source>
        <dbReference type="SAM" id="MobiDB-lite"/>
    </source>
</evidence>
<evidence type="ECO:0008006" key="5">
    <source>
        <dbReference type="Google" id="ProtNLM"/>
    </source>
</evidence>
<evidence type="ECO:0000313" key="3">
    <source>
        <dbReference type="EMBL" id="MFK4265077.1"/>
    </source>
</evidence>
<organism evidence="3 4">
    <name type="scientific">Streptomyces milbemycinicus</name>
    <dbReference type="NCBI Taxonomy" id="476552"/>
    <lineage>
        <taxon>Bacteria</taxon>
        <taxon>Bacillati</taxon>
        <taxon>Actinomycetota</taxon>
        <taxon>Actinomycetes</taxon>
        <taxon>Kitasatosporales</taxon>
        <taxon>Streptomycetaceae</taxon>
        <taxon>Streptomyces</taxon>
    </lineage>
</organism>
<sequence length="144" mass="15547">MGASTSRSTRTRARPAAVCALALTLAAAAGACAGPESHPAPAPHTSANTSTAPATSPVQLCFDLISYWAEQDLLGSKWAGLDWEQKGMSNQQFEIYDDIVHAARAERRRRGTAAAKELIRQESLRRCTEERGATHSSENWRPPS</sequence>
<feature type="chain" id="PRO_5046049027" description="Lipoprotein" evidence="2">
    <location>
        <begin position="34"/>
        <end position="144"/>
    </location>
</feature>
<dbReference type="PROSITE" id="PS51257">
    <property type="entry name" value="PROKAR_LIPOPROTEIN"/>
    <property type="match status" value="1"/>
</dbReference>